<dbReference type="GO" id="GO:0004565">
    <property type="term" value="F:beta-galactosidase activity"/>
    <property type="evidence" value="ECO:0007669"/>
    <property type="project" value="UniProtKB-EC"/>
</dbReference>
<dbReference type="InterPro" id="IPR013529">
    <property type="entry name" value="Glyco_hydro_42_N"/>
</dbReference>
<dbReference type="OrthoDB" id="85141at2157"/>
<dbReference type="InterPro" id="IPR003476">
    <property type="entry name" value="Glyco_hydro_42"/>
</dbReference>
<accession>A0A0W1R3D4</accession>
<dbReference type="Pfam" id="PF02449">
    <property type="entry name" value="Glyco_hydro_42"/>
    <property type="match status" value="1"/>
</dbReference>
<dbReference type="SUPFAM" id="SSF52317">
    <property type="entry name" value="Class I glutamine amidotransferase-like"/>
    <property type="match status" value="1"/>
</dbReference>
<sequence length="684" mass="76691">MNIGVCYFPEHWPEERLQRDIEQMAEAGLRYVRMGEFSWSRLEPEPGSYDFEWLREAVSLIGDHGMQAVLCTPTATPPKWLVDEYPSIRQKEVDGTPRHYGSRRHYCYNSEIYRRETRRITEALAEAFADDPAVAGWQTDNEYGCHGTIRCYCDDCATAFRTWLKEKYGDVETLNESWGTAFWSQNLNSFAQVDPPRHTAAEHHPARLLDYYRFSSDSVVEYNRLQTQLLREANDDWFVTHNFMGHFGALDAYDVSEDLDFASWDSYPTGHVQERSTPATKEQLRAGDPDQIAFNHDLYRSATGSPFWVMEQQPGDINWPPYSAQPGDEAMRLWAQFAAAHGAGVVSYFRWRQCLMGQEQYHSGLLAPNGTPDRGYHDATRAAAEFDELVGERETDTGVDGATTAVPEANVAVLHDYDNLWALEIEPNTPDFDYWEHVETYYAALQARSVTVDVVPPSAELSGYDAVVAPTLYLADEDLAETLESYVSSGGELLVTMRSGVKDPYNKLHETQQPGPLTDLLGAEVAQFESVPERIESGVSYGGERYDGHIWNDWLSPVADSAEVVGRYDGELADGDAAIVHNSVGDGSVLYVGTWPERALADELVGDLLTRADVETTPRLPDQVRLARRDGLTWVTNFSSDPVSVSVDADADARWLVGDESVDSYDVAVTDAAPATLSVEQERE</sequence>
<comment type="catalytic activity">
    <reaction evidence="1">
        <text>Hydrolysis of terminal non-reducing beta-D-galactose residues in beta-D-galactosides.</text>
        <dbReference type="EC" id="3.2.1.23"/>
    </reaction>
</comment>
<dbReference type="Gene3D" id="3.40.50.880">
    <property type="match status" value="1"/>
</dbReference>
<evidence type="ECO:0000259" key="9">
    <source>
        <dbReference type="Pfam" id="PF08532"/>
    </source>
</evidence>
<dbReference type="InterPro" id="IPR017853">
    <property type="entry name" value="GH"/>
</dbReference>
<keyword evidence="11" id="KW-1185">Reference proteome</keyword>
<evidence type="ECO:0000313" key="10">
    <source>
        <dbReference type="EMBL" id="KTG07766.1"/>
    </source>
</evidence>
<dbReference type="Gene3D" id="2.60.40.1180">
    <property type="entry name" value="Golgi alpha-mannosidase II"/>
    <property type="match status" value="1"/>
</dbReference>
<dbReference type="RefSeq" id="WP_058583597.1">
    <property type="nucleotide sequence ID" value="NZ_LOPU01000040.1"/>
</dbReference>
<dbReference type="EMBL" id="LOPU01000040">
    <property type="protein sequence ID" value="KTG07766.1"/>
    <property type="molecule type" value="Genomic_DNA"/>
</dbReference>
<keyword evidence="5" id="KW-0378">Hydrolase</keyword>
<dbReference type="InterPro" id="IPR013780">
    <property type="entry name" value="Glyco_hydro_b"/>
</dbReference>
<reference evidence="10 11" key="1">
    <citation type="submission" date="2015-12" db="EMBL/GenBank/DDBJ databases">
        <title>Haloprofundus marisrubri gen. nov., sp. nov., an extremely halophilic archaeon isolated from the Discovery deep brine-seawater interface in the Red Sea.</title>
        <authorList>
            <person name="Zhang G."/>
            <person name="Stingl U."/>
            <person name="Rashid M."/>
        </authorList>
    </citation>
    <scope>NUCLEOTIDE SEQUENCE [LARGE SCALE GENOMIC DNA]</scope>
    <source>
        <strain evidence="10 11">SB9</strain>
    </source>
</reference>
<dbReference type="GO" id="GO:0009341">
    <property type="term" value="C:beta-galactosidase complex"/>
    <property type="evidence" value="ECO:0007669"/>
    <property type="project" value="InterPro"/>
</dbReference>
<dbReference type="InterPro" id="IPR013738">
    <property type="entry name" value="Beta_galactosidase_Trimer"/>
</dbReference>
<dbReference type="SUPFAM" id="SSF51445">
    <property type="entry name" value="(Trans)glycosidases"/>
    <property type="match status" value="1"/>
</dbReference>
<evidence type="ECO:0000256" key="6">
    <source>
        <dbReference type="ARBA" id="ARBA00022833"/>
    </source>
</evidence>
<dbReference type="SUPFAM" id="SSF51011">
    <property type="entry name" value="Glycosyl hydrolase domain"/>
    <property type="match status" value="1"/>
</dbReference>
<organism evidence="10 11">
    <name type="scientific">Haloprofundus marisrubri</name>
    <dbReference type="NCBI Taxonomy" id="1514971"/>
    <lineage>
        <taxon>Archaea</taxon>
        <taxon>Methanobacteriati</taxon>
        <taxon>Methanobacteriota</taxon>
        <taxon>Stenosarchaea group</taxon>
        <taxon>Halobacteria</taxon>
        <taxon>Halobacteriales</taxon>
        <taxon>Haloferacaceae</taxon>
        <taxon>Haloprofundus</taxon>
    </lineage>
</organism>
<dbReference type="STRING" id="1514971.AUR64_02710"/>
<dbReference type="CDD" id="cd03143">
    <property type="entry name" value="A4_beta-galactosidase_middle_domain"/>
    <property type="match status" value="1"/>
</dbReference>
<evidence type="ECO:0000256" key="7">
    <source>
        <dbReference type="ARBA" id="ARBA00023295"/>
    </source>
</evidence>
<evidence type="ECO:0000256" key="5">
    <source>
        <dbReference type="ARBA" id="ARBA00022801"/>
    </source>
</evidence>
<keyword evidence="4" id="KW-0479">Metal-binding</keyword>
<evidence type="ECO:0000256" key="4">
    <source>
        <dbReference type="ARBA" id="ARBA00022723"/>
    </source>
</evidence>
<evidence type="ECO:0000256" key="2">
    <source>
        <dbReference type="ARBA" id="ARBA00005940"/>
    </source>
</evidence>
<dbReference type="Gene3D" id="3.20.20.80">
    <property type="entry name" value="Glycosidases"/>
    <property type="match status" value="1"/>
</dbReference>
<dbReference type="AlphaFoldDB" id="A0A0W1R3D4"/>
<dbReference type="Proteomes" id="UP000054387">
    <property type="component" value="Unassembled WGS sequence"/>
</dbReference>
<comment type="similarity">
    <text evidence="2">Belongs to the glycosyl hydrolase 42 family.</text>
</comment>
<evidence type="ECO:0000256" key="1">
    <source>
        <dbReference type="ARBA" id="ARBA00001412"/>
    </source>
</evidence>
<keyword evidence="7" id="KW-0326">Glycosidase</keyword>
<dbReference type="PANTHER" id="PTHR36447:SF2">
    <property type="entry name" value="BETA-GALACTOSIDASE YESZ"/>
    <property type="match status" value="1"/>
</dbReference>
<name>A0A0W1R3D4_9EURY</name>
<proteinExistence type="inferred from homology"/>
<evidence type="ECO:0000256" key="3">
    <source>
        <dbReference type="ARBA" id="ARBA00012756"/>
    </source>
</evidence>
<feature type="domain" description="Glycoside hydrolase family 42 N-terminal" evidence="8">
    <location>
        <begin position="6"/>
        <end position="388"/>
    </location>
</feature>
<dbReference type="GO" id="GO:0046872">
    <property type="term" value="F:metal ion binding"/>
    <property type="evidence" value="ECO:0007669"/>
    <property type="project" value="UniProtKB-KW"/>
</dbReference>
<dbReference type="InterPro" id="IPR029062">
    <property type="entry name" value="Class_I_gatase-like"/>
</dbReference>
<evidence type="ECO:0000259" key="8">
    <source>
        <dbReference type="Pfam" id="PF02449"/>
    </source>
</evidence>
<dbReference type="EC" id="3.2.1.23" evidence="3"/>
<dbReference type="PIRSF" id="PIRSF001084">
    <property type="entry name" value="B-galactosidase"/>
    <property type="match status" value="1"/>
</dbReference>
<dbReference type="GO" id="GO:0005975">
    <property type="term" value="P:carbohydrate metabolic process"/>
    <property type="evidence" value="ECO:0007669"/>
    <property type="project" value="InterPro"/>
</dbReference>
<protein>
    <recommendedName>
        <fullName evidence="3">beta-galactosidase</fullName>
        <ecNumber evidence="3">3.2.1.23</ecNumber>
    </recommendedName>
</protein>
<feature type="domain" description="Beta-galactosidase trimerisation" evidence="9">
    <location>
        <begin position="409"/>
        <end position="614"/>
    </location>
</feature>
<keyword evidence="6" id="KW-0862">Zinc</keyword>
<dbReference type="Pfam" id="PF08532">
    <property type="entry name" value="Glyco_hydro_42M"/>
    <property type="match status" value="1"/>
</dbReference>
<evidence type="ECO:0000313" key="11">
    <source>
        <dbReference type="Proteomes" id="UP000054387"/>
    </source>
</evidence>
<gene>
    <name evidence="10" type="ORF">AUR64_02710</name>
</gene>
<comment type="caution">
    <text evidence="10">The sequence shown here is derived from an EMBL/GenBank/DDBJ whole genome shotgun (WGS) entry which is preliminary data.</text>
</comment>
<dbReference type="PANTHER" id="PTHR36447">
    <property type="entry name" value="BETA-GALACTOSIDASE GANA"/>
    <property type="match status" value="1"/>
</dbReference>